<dbReference type="Gene3D" id="3.30.710.10">
    <property type="entry name" value="Potassium Channel Kv1.1, Chain A"/>
    <property type="match status" value="1"/>
</dbReference>
<evidence type="ECO:0000256" key="1">
    <source>
        <dbReference type="ARBA" id="ARBA00022473"/>
    </source>
</evidence>
<dbReference type="PANTHER" id="PTHR23231:SF17">
    <property type="entry name" value="BTB DOMAIN-CONTAINING PROTEIN"/>
    <property type="match status" value="1"/>
</dbReference>
<feature type="chain" id="PRO_5043786347" evidence="2">
    <location>
        <begin position="19"/>
        <end position="150"/>
    </location>
</feature>
<feature type="domain" description="BTB" evidence="3">
    <location>
        <begin position="55"/>
        <end position="125"/>
    </location>
</feature>
<evidence type="ECO:0000256" key="2">
    <source>
        <dbReference type="SAM" id="SignalP"/>
    </source>
</evidence>
<evidence type="ECO:0000259" key="3">
    <source>
        <dbReference type="PROSITE" id="PS50097"/>
    </source>
</evidence>
<dbReference type="InterPro" id="IPR043380">
    <property type="entry name" value="Gcl-like"/>
</dbReference>
<sequence>MLLTFINLFFVVSEGPSGTPTSDDALGQHHELVREKIMSTTKYVYKTLFLEEQGSDIKIVALNRTWNLHRLYLSQSPYFNSMFNGIWLETNQKEIHIGIEDENITACALHKVFGSFYQDEIHINPLEAVSILACATLLQLDDIIFSVLKL</sequence>
<feature type="signal peptide" evidence="2">
    <location>
        <begin position="1"/>
        <end position="18"/>
    </location>
</feature>
<dbReference type="EMBL" id="BPLR01017058">
    <property type="protein sequence ID" value="GIY88362.1"/>
    <property type="molecule type" value="Genomic_DNA"/>
</dbReference>
<proteinExistence type="predicted"/>
<evidence type="ECO:0000313" key="4">
    <source>
        <dbReference type="EMBL" id="GIY88362.1"/>
    </source>
</evidence>
<dbReference type="AlphaFoldDB" id="A0AAV4WZU6"/>
<keyword evidence="1" id="KW-0217">Developmental protein</keyword>
<dbReference type="Pfam" id="PF00651">
    <property type="entry name" value="BTB"/>
    <property type="match status" value="1"/>
</dbReference>
<reference evidence="4 5" key="1">
    <citation type="submission" date="2021-06" db="EMBL/GenBank/DDBJ databases">
        <title>Caerostris extrusa draft genome.</title>
        <authorList>
            <person name="Kono N."/>
            <person name="Arakawa K."/>
        </authorList>
    </citation>
    <scope>NUCLEOTIDE SEQUENCE [LARGE SCALE GENOMIC DNA]</scope>
</reference>
<dbReference type="SUPFAM" id="SSF54695">
    <property type="entry name" value="POZ domain"/>
    <property type="match status" value="1"/>
</dbReference>
<gene>
    <name evidence="4" type="primary">GMCL1</name>
    <name evidence="4" type="ORF">CEXT_50941</name>
</gene>
<accession>A0AAV4WZU6</accession>
<evidence type="ECO:0000313" key="5">
    <source>
        <dbReference type="Proteomes" id="UP001054945"/>
    </source>
</evidence>
<dbReference type="GO" id="GO:0007281">
    <property type="term" value="P:germ cell development"/>
    <property type="evidence" value="ECO:0007669"/>
    <property type="project" value="InterPro"/>
</dbReference>
<organism evidence="4 5">
    <name type="scientific">Caerostris extrusa</name>
    <name type="common">Bark spider</name>
    <name type="synonym">Caerostris bankana</name>
    <dbReference type="NCBI Taxonomy" id="172846"/>
    <lineage>
        <taxon>Eukaryota</taxon>
        <taxon>Metazoa</taxon>
        <taxon>Ecdysozoa</taxon>
        <taxon>Arthropoda</taxon>
        <taxon>Chelicerata</taxon>
        <taxon>Arachnida</taxon>
        <taxon>Araneae</taxon>
        <taxon>Araneomorphae</taxon>
        <taxon>Entelegynae</taxon>
        <taxon>Araneoidea</taxon>
        <taxon>Araneidae</taxon>
        <taxon>Caerostris</taxon>
    </lineage>
</organism>
<keyword evidence="5" id="KW-1185">Reference proteome</keyword>
<dbReference type="InterPro" id="IPR000210">
    <property type="entry name" value="BTB/POZ_dom"/>
</dbReference>
<dbReference type="InterPro" id="IPR011333">
    <property type="entry name" value="SKP1/BTB/POZ_sf"/>
</dbReference>
<dbReference type="PROSITE" id="PS50097">
    <property type="entry name" value="BTB"/>
    <property type="match status" value="1"/>
</dbReference>
<protein>
    <submittedName>
        <fullName evidence="4">Germ cell-less protein-like 1</fullName>
    </submittedName>
</protein>
<comment type="caution">
    <text evidence="4">The sequence shown here is derived from an EMBL/GenBank/DDBJ whole genome shotgun (WGS) entry which is preliminary data.</text>
</comment>
<keyword evidence="2" id="KW-0732">Signal</keyword>
<dbReference type="Proteomes" id="UP001054945">
    <property type="component" value="Unassembled WGS sequence"/>
</dbReference>
<dbReference type="PANTHER" id="PTHR23231">
    <property type="entry name" value="GERM CELL-LESS PROTEIN"/>
    <property type="match status" value="1"/>
</dbReference>
<name>A0AAV4WZU6_CAEEX</name>